<reference evidence="2 3" key="1">
    <citation type="submission" date="2024-04" db="EMBL/GenBank/DDBJ databases">
        <title>Phyllosticta paracitricarpa is synonymous to the EU quarantine fungus P. citricarpa based on phylogenomic analyses.</title>
        <authorList>
            <consortium name="Lawrence Berkeley National Laboratory"/>
            <person name="Van Ingen-Buijs V.A."/>
            <person name="Van Westerhoven A.C."/>
            <person name="Haridas S."/>
            <person name="Skiadas P."/>
            <person name="Martin F."/>
            <person name="Groenewald J.Z."/>
            <person name="Crous P.W."/>
            <person name="Seidl M.F."/>
        </authorList>
    </citation>
    <scope>NUCLEOTIDE SEQUENCE [LARGE SCALE GENOMIC DNA]</scope>
    <source>
        <strain evidence="2 3">CBS 123374</strain>
    </source>
</reference>
<protein>
    <submittedName>
        <fullName evidence="2">Uncharacterized protein</fullName>
    </submittedName>
</protein>
<evidence type="ECO:0000313" key="3">
    <source>
        <dbReference type="Proteomes" id="UP001492380"/>
    </source>
</evidence>
<proteinExistence type="predicted"/>
<feature type="chain" id="PRO_5047403764" evidence="1">
    <location>
        <begin position="28"/>
        <end position="141"/>
    </location>
</feature>
<evidence type="ECO:0000313" key="2">
    <source>
        <dbReference type="EMBL" id="KAK8240699.1"/>
    </source>
</evidence>
<organism evidence="2 3">
    <name type="scientific">Phyllosticta capitalensis</name>
    <dbReference type="NCBI Taxonomy" id="121624"/>
    <lineage>
        <taxon>Eukaryota</taxon>
        <taxon>Fungi</taxon>
        <taxon>Dikarya</taxon>
        <taxon>Ascomycota</taxon>
        <taxon>Pezizomycotina</taxon>
        <taxon>Dothideomycetes</taxon>
        <taxon>Dothideomycetes incertae sedis</taxon>
        <taxon>Botryosphaeriales</taxon>
        <taxon>Phyllostictaceae</taxon>
        <taxon>Phyllosticta</taxon>
    </lineage>
</organism>
<dbReference type="Proteomes" id="UP001492380">
    <property type="component" value="Unassembled WGS sequence"/>
</dbReference>
<sequence>MGRQWSGTVGWLSTWLCDGMCALVVVGKDLVGANGEDTYLRGVARGMRGYTCPRLKGQRGVAKGLERRQGVRMRNESITLQSAYSRKAHPKACDGSFDRLKAPVDISLKTKSLLAMYHTTLLGTLELAVKKRLSSRLRPSG</sequence>
<feature type="signal peptide" evidence="1">
    <location>
        <begin position="1"/>
        <end position="27"/>
    </location>
</feature>
<gene>
    <name evidence="2" type="ORF">HDK90DRAFT_192189</name>
</gene>
<comment type="caution">
    <text evidence="2">The sequence shown here is derived from an EMBL/GenBank/DDBJ whole genome shotgun (WGS) entry which is preliminary data.</text>
</comment>
<keyword evidence="1" id="KW-0732">Signal</keyword>
<accession>A0ABR1YWW4</accession>
<name>A0ABR1YWW4_9PEZI</name>
<dbReference type="EMBL" id="JBBWRZ010000003">
    <property type="protein sequence ID" value="KAK8240699.1"/>
    <property type="molecule type" value="Genomic_DNA"/>
</dbReference>
<keyword evidence="3" id="KW-1185">Reference proteome</keyword>
<evidence type="ECO:0000256" key="1">
    <source>
        <dbReference type="SAM" id="SignalP"/>
    </source>
</evidence>